<keyword evidence="2" id="KW-1185">Reference proteome</keyword>
<sequence>MKCHHCGGSFEQITTDLPFKTGPHSIIIIKDLPVLQCGSCSEFLLEDPVMEKVEAIIAGTGKTVEVEILRYAA</sequence>
<dbReference type="RefSeq" id="WP_207164119.1">
    <property type="nucleotide sequence ID" value="NZ_CP071382.1"/>
</dbReference>
<evidence type="ECO:0000313" key="2">
    <source>
        <dbReference type="Proteomes" id="UP000663651"/>
    </source>
</evidence>
<name>A0ABX7Q581_9BACT</name>
<gene>
    <name evidence="1" type="ORF">JZM60_03405</name>
</gene>
<reference evidence="1 2" key="1">
    <citation type="submission" date="2021-03" db="EMBL/GenBank/DDBJ databases">
        <title>Geobacter metallireducens gen. nov. sp. nov., a microorganism capable of coupling the complete oxidation of organic compounds to the reduction of iron and other metals.</title>
        <authorList>
            <person name="Li Y."/>
        </authorList>
    </citation>
    <scope>NUCLEOTIDE SEQUENCE [LARGE SCALE GENOMIC DNA]</scope>
    <source>
        <strain evidence="1 2">Jerry-YX</strain>
    </source>
</reference>
<dbReference type="InterPro" id="IPR022453">
    <property type="entry name" value="Znf_MqsA-type"/>
</dbReference>
<dbReference type="EMBL" id="CP071382">
    <property type="protein sequence ID" value="QSV46337.1"/>
    <property type="molecule type" value="Genomic_DNA"/>
</dbReference>
<dbReference type="Proteomes" id="UP000663651">
    <property type="component" value="Chromosome"/>
</dbReference>
<accession>A0ABX7Q581</accession>
<organism evidence="1 2">
    <name type="scientific">Geobacter benzoatilyticus</name>
    <dbReference type="NCBI Taxonomy" id="2815309"/>
    <lineage>
        <taxon>Bacteria</taxon>
        <taxon>Pseudomonadati</taxon>
        <taxon>Thermodesulfobacteriota</taxon>
        <taxon>Desulfuromonadia</taxon>
        <taxon>Geobacterales</taxon>
        <taxon>Geobacteraceae</taxon>
        <taxon>Geobacter</taxon>
    </lineage>
</organism>
<proteinExistence type="predicted"/>
<protein>
    <submittedName>
        <fullName evidence="1">YgiT-type zinc finger protein</fullName>
    </submittedName>
</protein>
<dbReference type="Gene3D" id="3.10.20.860">
    <property type="match status" value="1"/>
</dbReference>
<evidence type="ECO:0000313" key="1">
    <source>
        <dbReference type="EMBL" id="QSV46337.1"/>
    </source>
</evidence>
<dbReference type="NCBIfam" id="TIGR03831">
    <property type="entry name" value="YgiT_finger"/>
    <property type="match status" value="1"/>
</dbReference>